<evidence type="ECO:0000313" key="2">
    <source>
        <dbReference type="EMBL" id="AAC97787.1"/>
    </source>
</evidence>
<evidence type="ECO:0000313" key="3">
    <source>
        <dbReference type="Proteomes" id="UP000172353"/>
    </source>
</evidence>
<gene>
    <name evidence="2" type="primary">MSV147</name>
</gene>
<dbReference type="KEGG" id="vg:1449782"/>
<organismHost>
    <name type="scientific">Melanoplus sanguinipes</name>
    <name type="common">Migratory grasshopper</name>
    <dbReference type="NCBI Taxonomy" id="65742"/>
</organismHost>
<keyword evidence="3" id="KW-1185">Reference proteome</keyword>
<accession>Q9YVU5</accession>
<dbReference type="RefSeq" id="NP_048218.1">
    <property type="nucleotide sequence ID" value="NC_001993.1"/>
</dbReference>
<proteinExistence type="predicted"/>
<dbReference type="EMBL" id="AF063866">
    <property type="protein sequence ID" value="AAC97787.1"/>
    <property type="molecule type" value="Genomic_DNA"/>
</dbReference>
<keyword evidence="1" id="KW-0472">Membrane</keyword>
<feature type="transmembrane region" description="Helical" evidence="1">
    <location>
        <begin position="83"/>
        <end position="103"/>
    </location>
</feature>
<name>Q9YVU5_MSEPV</name>
<feature type="transmembrane region" description="Helical" evidence="1">
    <location>
        <begin position="38"/>
        <end position="62"/>
    </location>
</feature>
<reference evidence="2 3" key="1">
    <citation type="journal article" date="1999" name="J. Virol.">
        <title>The genome of Melanoplus sanguinipes entomopoxvirus.</title>
        <authorList>
            <person name="Afonso C.L."/>
            <person name="Tulman E.R."/>
            <person name="Lu Z."/>
            <person name="Oma E."/>
            <person name="Kutish G.F."/>
            <person name="Rock D.L."/>
        </authorList>
    </citation>
    <scope>NUCLEOTIDE SEQUENCE [LARGE SCALE GENOMIC DNA]</scope>
    <source>
        <strain evidence="2">Tucson</strain>
    </source>
</reference>
<dbReference type="GeneID" id="1449782"/>
<organism evidence="2 3">
    <name type="scientific">Melanoplus sanguinipes entomopoxvirus</name>
    <name type="common">MsEPV</name>
    <dbReference type="NCBI Taxonomy" id="83191"/>
    <lineage>
        <taxon>Viruses</taxon>
        <taxon>Varidnaviria</taxon>
        <taxon>Bamfordvirae</taxon>
        <taxon>Nucleocytoviricota</taxon>
        <taxon>Pokkesviricetes</taxon>
        <taxon>Chitovirales</taxon>
        <taxon>Poxviridae</taxon>
        <taxon>Entomopoxvirinae</taxon>
        <taxon>Deltaentomopoxvirus</taxon>
        <taxon>Deltaentomopoxvirus msanguinipes</taxon>
    </lineage>
</organism>
<evidence type="ECO:0000256" key="1">
    <source>
        <dbReference type="SAM" id="Phobius"/>
    </source>
</evidence>
<dbReference type="Proteomes" id="UP000172353">
    <property type="component" value="Segment"/>
</dbReference>
<sequence>MIVYSLVYICFNLLQFTIVKYDSLGKLIFVKFLLNNKYILALLTILLIFIFVNFDSIIDNVVIEFGKSNFIFFLIVNPNECKLYKFFITSLIFISTSIIIHLFND</sequence>
<dbReference type="PIR" id="T28308">
    <property type="entry name" value="T28308"/>
</dbReference>
<keyword evidence="1" id="KW-1133">Transmembrane helix</keyword>
<protein>
    <submittedName>
        <fullName evidence="2">Uncharacterized protein</fullName>
    </submittedName>
</protein>
<keyword evidence="1" id="KW-0812">Transmembrane</keyword>